<proteinExistence type="predicted"/>
<dbReference type="RefSeq" id="WP_144888694.1">
    <property type="nucleotide sequence ID" value="NZ_VLLE01000008.1"/>
</dbReference>
<dbReference type="EMBL" id="VLLE01000008">
    <property type="protein sequence ID" value="TWI77995.1"/>
    <property type="molecule type" value="Genomic_DNA"/>
</dbReference>
<keyword evidence="1" id="KW-0812">Transmembrane</keyword>
<evidence type="ECO:0000313" key="2">
    <source>
        <dbReference type="EMBL" id="TWI77995.1"/>
    </source>
</evidence>
<keyword evidence="1" id="KW-1133">Transmembrane helix</keyword>
<dbReference type="OrthoDB" id="670725at2"/>
<reference evidence="2 3" key="1">
    <citation type="journal article" date="2015" name="Stand. Genomic Sci.">
        <title>Genomic Encyclopedia of Bacterial and Archaeal Type Strains, Phase III: the genomes of soil and plant-associated and newly described type strains.</title>
        <authorList>
            <person name="Whitman W.B."/>
            <person name="Woyke T."/>
            <person name="Klenk H.P."/>
            <person name="Zhou Y."/>
            <person name="Lilburn T.G."/>
            <person name="Beck B.J."/>
            <person name="De Vos P."/>
            <person name="Vandamme P."/>
            <person name="Eisen J.A."/>
            <person name="Garrity G."/>
            <person name="Hugenholtz P."/>
            <person name="Kyrpides N.C."/>
        </authorList>
    </citation>
    <scope>NUCLEOTIDE SEQUENCE [LARGE SCALE GENOMIC DNA]</scope>
    <source>
        <strain evidence="2 3">CGMCC 1.7271</strain>
    </source>
</reference>
<dbReference type="AlphaFoldDB" id="A0A562S9D7"/>
<keyword evidence="1" id="KW-0472">Membrane</keyword>
<evidence type="ECO:0000313" key="3">
    <source>
        <dbReference type="Proteomes" id="UP000316167"/>
    </source>
</evidence>
<comment type="caution">
    <text evidence="2">The sequence shown here is derived from an EMBL/GenBank/DDBJ whole genome shotgun (WGS) entry which is preliminary data.</text>
</comment>
<feature type="transmembrane region" description="Helical" evidence="1">
    <location>
        <begin position="54"/>
        <end position="76"/>
    </location>
</feature>
<accession>A0A562S9D7</accession>
<name>A0A562S9D7_9BACT</name>
<dbReference type="Proteomes" id="UP000316167">
    <property type="component" value="Unassembled WGS sequence"/>
</dbReference>
<sequence>MFRKKQTIQTIKNDSMPTDRMAAIIVRIIQQLQERFVRLMKAIINKLGVSQSKIMFGVVLSTAGFYSLYIIGTALLQPSKGLQFFKPSAIQQPEIIYQNDRNDPMRLPVKDSITAAKIKNLKMYFDSLQKKYSKQYDSILQSRPGLIDSIRMLAQFYSSQQKHEAYEK</sequence>
<gene>
    <name evidence="2" type="ORF">IQ13_4239</name>
</gene>
<organism evidence="2 3">
    <name type="scientific">Lacibacter cauensis</name>
    <dbReference type="NCBI Taxonomy" id="510947"/>
    <lineage>
        <taxon>Bacteria</taxon>
        <taxon>Pseudomonadati</taxon>
        <taxon>Bacteroidota</taxon>
        <taxon>Chitinophagia</taxon>
        <taxon>Chitinophagales</taxon>
        <taxon>Chitinophagaceae</taxon>
        <taxon>Lacibacter</taxon>
    </lineage>
</organism>
<evidence type="ECO:0000256" key="1">
    <source>
        <dbReference type="SAM" id="Phobius"/>
    </source>
</evidence>
<protein>
    <submittedName>
        <fullName evidence="2">Uncharacterized protein</fullName>
    </submittedName>
</protein>
<keyword evidence="3" id="KW-1185">Reference proteome</keyword>